<dbReference type="Proteomes" id="UP000836841">
    <property type="component" value="Chromosome 3"/>
</dbReference>
<evidence type="ECO:0000256" key="13">
    <source>
        <dbReference type="ARBA" id="ARBA00023212"/>
    </source>
</evidence>
<dbReference type="Pfam" id="PF00632">
    <property type="entry name" value="HECT"/>
    <property type="match status" value="1"/>
</dbReference>
<dbReference type="PANTHER" id="PTHR11254">
    <property type="entry name" value="HECT DOMAIN UBIQUITIN-PROTEIN LIGASE"/>
    <property type="match status" value="1"/>
</dbReference>
<dbReference type="Gene3D" id="3.30.2160.10">
    <property type="entry name" value="Hect, E3 ligase catalytic domain"/>
    <property type="match status" value="1"/>
</dbReference>
<evidence type="ECO:0000256" key="9">
    <source>
        <dbReference type="ARBA" id="ARBA00022701"/>
    </source>
</evidence>
<keyword evidence="18" id="KW-1185">Reference proteome</keyword>
<feature type="active site" description="Glycyl thioester intermediate" evidence="15">
    <location>
        <position position="610"/>
    </location>
</feature>
<evidence type="ECO:0000256" key="14">
    <source>
        <dbReference type="ARBA" id="ARBA00023288"/>
    </source>
</evidence>
<evidence type="ECO:0000313" key="18">
    <source>
        <dbReference type="Proteomes" id="UP000836841"/>
    </source>
</evidence>
<evidence type="ECO:0000256" key="1">
    <source>
        <dbReference type="ARBA" id="ARBA00000885"/>
    </source>
</evidence>
<dbReference type="Gene3D" id="3.90.1750.10">
    <property type="entry name" value="Hect, E3 ligase catalytic domains"/>
    <property type="match status" value="1"/>
</dbReference>
<evidence type="ECO:0000256" key="2">
    <source>
        <dbReference type="ARBA" id="ARBA00003307"/>
    </source>
</evidence>
<dbReference type="InterPro" id="IPR000569">
    <property type="entry name" value="HECT_dom"/>
</dbReference>
<dbReference type="InterPro" id="IPR035983">
    <property type="entry name" value="Hect_E3_ubiquitin_ligase"/>
</dbReference>
<evidence type="ECO:0000259" key="16">
    <source>
        <dbReference type="PROSITE" id="PS50237"/>
    </source>
</evidence>
<dbReference type="GO" id="GO:0015031">
    <property type="term" value="P:protein transport"/>
    <property type="evidence" value="ECO:0007669"/>
    <property type="project" value="UniProtKB-KW"/>
</dbReference>
<dbReference type="GO" id="GO:0005874">
    <property type="term" value="C:microtubule"/>
    <property type="evidence" value="ECO:0007669"/>
    <property type="project" value="UniProtKB-KW"/>
</dbReference>
<evidence type="ECO:0000256" key="11">
    <source>
        <dbReference type="ARBA" id="ARBA00022927"/>
    </source>
</evidence>
<dbReference type="Gene3D" id="3.30.2410.10">
    <property type="entry name" value="Hect, E3 ligase catalytic domain"/>
    <property type="match status" value="1"/>
</dbReference>
<protein>
    <recommendedName>
        <fullName evidence="7">HECT-type E3 ubiquitin transferase</fullName>
        <ecNumber evidence="7">2.3.2.26</ecNumber>
    </recommendedName>
</protein>
<dbReference type="GO" id="GO:0016020">
    <property type="term" value="C:membrane"/>
    <property type="evidence" value="ECO:0007669"/>
    <property type="project" value="UniProtKB-SubCell"/>
</dbReference>
<proteinExistence type="inferred from homology"/>
<evidence type="ECO:0000256" key="5">
    <source>
        <dbReference type="ARBA" id="ARBA00004906"/>
    </source>
</evidence>
<comment type="pathway">
    <text evidence="5">Protein modification; protein ubiquitination.</text>
</comment>
<dbReference type="InterPro" id="IPR004241">
    <property type="entry name" value="Atg8-like"/>
</dbReference>
<evidence type="ECO:0000256" key="7">
    <source>
        <dbReference type="ARBA" id="ARBA00012485"/>
    </source>
</evidence>
<keyword evidence="12" id="KW-0472">Membrane</keyword>
<dbReference type="InterPro" id="IPR050409">
    <property type="entry name" value="E3_ubiq-protein_ligase"/>
</dbReference>
<keyword evidence="9" id="KW-0493">Microtubule</keyword>
<dbReference type="GO" id="GO:0000209">
    <property type="term" value="P:protein polyubiquitination"/>
    <property type="evidence" value="ECO:0007669"/>
    <property type="project" value="TreeGrafter"/>
</dbReference>
<comment type="similarity">
    <text evidence="6">Belongs to the ATG8 family.</text>
</comment>
<keyword evidence="8" id="KW-0808">Transferase</keyword>
<evidence type="ECO:0000313" key="17">
    <source>
        <dbReference type="EMBL" id="CAH2055326.1"/>
    </source>
</evidence>
<evidence type="ECO:0000256" key="6">
    <source>
        <dbReference type="ARBA" id="ARBA00007293"/>
    </source>
</evidence>
<dbReference type="SUPFAM" id="SSF54236">
    <property type="entry name" value="Ubiquitin-like"/>
    <property type="match status" value="1"/>
</dbReference>
<evidence type="ECO:0000256" key="4">
    <source>
        <dbReference type="ARBA" id="ARBA00004370"/>
    </source>
</evidence>
<dbReference type="SUPFAM" id="SSF56204">
    <property type="entry name" value="Hect, E3 ligase catalytic domain"/>
    <property type="match status" value="1"/>
</dbReference>
<dbReference type="PROSITE" id="PS50237">
    <property type="entry name" value="HECT"/>
    <property type="match status" value="1"/>
</dbReference>
<keyword evidence="14" id="KW-0449">Lipoprotein</keyword>
<name>A0AAU9S230_THLAR</name>
<dbReference type="AlphaFoldDB" id="A0AAU9S230"/>
<evidence type="ECO:0000256" key="10">
    <source>
        <dbReference type="ARBA" id="ARBA00022786"/>
    </source>
</evidence>
<dbReference type="SMART" id="SM00119">
    <property type="entry name" value="HECTc"/>
    <property type="match status" value="1"/>
</dbReference>
<dbReference type="GO" id="GO:0061630">
    <property type="term" value="F:ubiquitin protein ligase activity"/>
    <property type="evidence" value="ECO:0007669"/>
    <property type="project" value="UniProtKB-EC"/>
</dbReference>
<evidence type="ECO:0000256" key="12">
    <source>
        <dbReference type="ARBA" id="ARBA00023136"/>
    </source>
</evidence>
<evidence type="ECO:0000256" key="15">
    <source>
        <dbReference type="PROSITE-ProRule" id="PRU00104"/>
    </source>
</evidence>
<keyword evidence="13" id="KW-0963">Cytoplasm</keyword>
<dbReference type="EC" id="2.3.2.26" evidence="7"/>
<keyword evidence="13" id="KW-0206">Cytoskeleton</keyword>
<keyword evidence="11" id="KW-0653">Protein transport</keyword>
<sequence length="679" mass="78129">MNVCSFSPQLGFYINPLANVHNTETRELREIEFRSLLANPRRFAYNIVFDTDRIAMAESSFKLSLPLEERISLCARLRKKHSGKIPLVLEKAEHSNVPEIVNKKLLSPDITVGQVEDMIRRHTNLAAEKSIYVFVRNSVCPIVASISAIYEEHKDDDGFLYMTYSGEDLFFTMKTALGIADSIIREKGTRYIRELPLKWIPYLATLEKLTSLSELHTRVKESLEGLLEDRMYAFCTLITCFGKEADRVWVMKLRAFTNFEVRRHFMELLFPSSLGESQEFKILVDRSSFFEESVKQVSEAKPLLFKGAISVMFKNEFAVGDGVFREWMLLVCKELFDPSRSLFKRSTDDLRRFSLNPLSYEDENHLELFRFAGRIIALALKHEVQVGYLLDPLFFLQLRGQEISLEDVLASDKALHQSFKTLLEMNAEECDCLGLSFEIDTEQKSGKRLAYPLCLNGENVAVTRNNRDLYVALQMKHRFQTQIENQLMGFSSGFQELLSAGATVSDFFGTLDLRDLDSLLGGSYRDSISVYEWMSCTVYENLNENDETTIWFWKALSQLNGEQRRNLLYFWTSIRFLPMGGFDDLPMVLTLAKDYEGGEDGNRLPNAQTCLFTLLLPHYESYDQTLNAVLRVAQEDFYNGHKKIRCCGTSSWSETGSYMSDLLYQLLFICSCTKDNNKN</sequence>
<keyword evidence="10 15" id="KW-0833">Ubl conjugation pathway</keyword>
<reference evidence="17 18" key="1">
    <citation type="submission" date="2022-03" db="EMBL/GenBank/DDBJ databases">
        <authorList>
            <person name="Nunn A."/>
            <person name="Chopra R."/>
            <person name="Nunn A."/>
            <person name="Contreras Garrido A."/>
        </authorList>
    </citation>
    <scope>NUCLEOTIDE SEQUENCE [LARGE SCALE GENOMIC DNA]</scope>
</reference>
<gene>
    <name evidence="17" type="ORF">TAV2_LOCUS10742</name>
</gene>
<organism evidence="17 18">
    <name type="scientific">Thlaspi arvense</name>
    <name type="common">Field penny-cress</name>
    <dbReference type="NCBI Taxonomy" id="13288"/>
    <lineage>
        <taxon>Eukaryota</taxon>
        <taxon>Viridiplantae</taxon>
        <taxon>Streptophyta</taxon>
        <taxon>Embryophyta</taxon>
        <taxon>Tracheophyta</taxon>
        <taxon>Spermatophyta</taxon>
        <taxon>Magnoliopsida</taxon>
        <taxon>eudicotyledons</taxon>
        <taxon>Gunneridae</taxon>
        <taxon>Pentapetalae</taxon>
        <taxon>rosids</taxon>
        <taxon>malvids</taxon>
        <taxon>Brassicales</taxon>
        <taxon>Brassicaceae</taxon>
        <taxon>Thlaspideae</taxon>
        <taxon>Thlaspi</taxon>
    </lineage>
</organism>
<comment type="catalytic activity">
    <reaction evidence="1">
        <text>S-ubiquitinyl-[E2 ubiquitin-conjugating enzyme]-L-cysteine + [acceptor protein]-L-lysine = [E2 ubiquitin-conjugating enzyme]-L-cysteine + N(6)-ubiquitinyl-[acceptor protein]-L-lysine.</text>
        <dbReference type="EC" id="2.3.2.26"/>
    </reaction>
</comment>
<dbReference type="Gene3D" id="3.10.20.90">
    <property type="entry name" value="Phosphatidylinositol 3-kinase Catalytic Subunit, Chain A, domain 1"/>
    <property type="match status" value="1"/>
</dbReference>
<evidence type="ECO:0000256" key="3">
    <source>
        <dbReference type="ARBA" id="ARBA00004245"/>
    </source>
</evidence>
<keyword evidence="11" id="KW-0813">Transport</keyword>
<dbReference type="Pfam" id="PF02991">
    <property type="entry name" value="ATG8"/>
    <property type="match status" value="1"/>
</dbReference>
<dbReference type="EMBL" id="OU466859">
    <property type="protein sequence ID" value="CAH2055326.1"/>
    <property type="molecule type" value="Genomic_DNA"/>
</dbReference>
<dbReference type="PANTHER" id="PTHR11254:SF424">
    <property type="entry name" value="E3 UBIQUITIN-PROTEIN LIGASE UPL5"/>
    <property type="match status" value="1"/>
</dbReference>
<feature type="domain" description="HECT" evidence="16">
    <location>
        <begin position="301"/>
        <end position="640"/>
    </location>
</feature>
<comment type="function">
    <text evidence="2">Ubiquitin-like modifier involved in autophagosomes formation. May mediate the delivery of the autophagosomes to the vacuole via the microtubule cytoskeleton.</text>
</comment>
<dbReference type="InterPro" id="IPR029071">
    <property type="entry name" value="Ubiquitin-like_domsf"/>
</dbReference>
<comment type="subcellular location">
    <subcellularLocation>
        <location evidence="3">Cytoplasm</location>
        <location evidence="3">Cytoskeleton</location>
    </subcellularLocation>
    <subcellularLocation>
        <location evidence="4">Membrane</location>
    </subcellularLocation>
</comment>
<accession>A0AAU9S230</accession>
<dbReference type="GO" id="GO:0006511">
    <property type="term" value="P:ubiquitin-dependent protein catabolic process"/>
    <property type="evidence" value="ECO:0007669"/>
    <property type="project" value="TreeGrafter"/>
</dbReference>
<dbReference type="GO" id="GO:0005776">
    <property type="term" value="C:autophagosome"/>
    <property type="evidence" value="ECO:0007669"/>
    <property type="project" value="UniProtKB-ARBA"/>
</dbReference>
<evidence type="ECO:0000256" key="8">
    <source>
        <dbReference type="ARBA" id="ARBA00022679"/>
    </source>
</evidence>